<dbReference type="EMBL" id="JBAMMX010000026">
    <property type="protein sequence ID" value="KAK6914445.1"/>
    <property type="molecule type" value="Genomic_DNA"/>
</dbReference>
<dbReference type="Proteomes" id="UP001370490">
    <property type="component" value="Unassembled WGS sequence"/>
</dbReference>
<evidence type="ECO:0000313" key="2">
    <source>
        <dbReference type="EMBL" id="KAK6914445.1"/>
    </source>
</evidence>
<keyword evidence="3" id="KW-1185">Reference proteome</keyword>
<organism evidence="2 3">
    <name type="scientific">Dillenia turbinata</name>
    <dbReference type="NCBI Taxonomy" id="194707"/>
    <lineage>
        <taxon>Eukaryota</taxon>
        <taxon>Viridiplantae</taxon>
        <taxon>Streptophyta</taxon>
        <taxon>Embryophyta</taxon>
        <taxon>Tracheophyta</taxon>
        <taxon>Spermatophyta</taxon>
        <taxon>Magnoliopsida</taxon>
        <taxon>eudicotyledons</taxon>
        <taxon>Gunneridae</taxon>
        <taxon>Pentapetalae</taxon>
        <taxon>Dilleniales</taxon>
        <taxon>Dilleniaceae</taxon>
        <taxon>Dillenia</taxon>
    </lineage>
</organism>
<gene>
    <name evidence="2" type="ORF">RJ641_021766</name>
</gene>
<proteinExistence type="predicted"/>
<evidence type="ECO:0000259" key="1">
    <source>
        <dbReference type="Pfam" id="PF00107"/>
    </source>
</evidence>
<reference evidence="2 3" key="1">
    <citation type="submission" date="2023-12" db="EMBL/GenBank/DDBJ databases">
        <title>A high-quality genome assembly for Dillenia turbinata (Dilleniales).</title>
        <authorList>
            <person name="Chanderbali A."/>
        </authorList>
    </citation>
    <scope>NUCLEOTIDE SEQUENCE [LARGE SCALE GENOMIC DNA]</scope>
    <source>
        <strain evidence="2">LSX21</strain>
        <tissue evidence="2">Leaf</tissue>
    </source>
</reference>
<sequence length="97" mass="10421">MTEIEVPEYVYISAASRAVGQLAGQFAKLLGCYVVGNAGSKEKVELLKSKFGFDEAFDYKKKQDFETLDGLENAPAALVGLFSGSNVGKQPVLVAKE</sequence>
<name>A0AAN8YW14_9MAGN</name>
<dbReference type="PANTHER" id="PTHR43205:SF7">
    <property type="entry name" value="PROSTAGLANDIN REDUCTASE 1"/>
    <property type="match status" value="1"/>
</dbReference>
<evidence type="ECO:0000313" key="3">
    <source>
        <dbReference type="Proteomes" id="UP001370490"/>
    </source>
</evidence>
<dbReference type="PANTHER" id="PTHR43205">
    <property type="entry name" value="PROSTAGLANDIN REDUCTASE"/>
    <property type="match status" value="1"/>
</dbReference>
<dbReference type="AlphaFoldDB" id="A0AAN8YW14"/>
<dbReference type="GO" id="GO:0032440">
    <property type="term" value="F:2-alkenal reductase [NAD(P)H] activity"/>
    <property type="evidence" value="ECO:0007669"/>
    <property type="project" value="TreeGrafter"/>
</dbReference>
<accession>A0AAN8YW14</accession>
<comment type="caution">
    <text evidence="2">The sequence shown here is derived from an EMBL/GenBank/DDBJ whole genome shotgun (WGS) entry which is preliminary data.</text>
</comment>
<dbReference type="Gene3D" id="3.40.50.720">
    <property type="entry name" value="NAD(P)-binding Rossmann-like Domain"/>
    <property type="match status" value="1"/>
</dbReference>
<dbReference type="InterPro" id="IPR013149">
    <property type="entry name" value="ADH-like_C"/>
</dbReference>
<feature type="domain" description="Alcohol dehydrogenase-like C-terminal" evidence="1">
    <location>
        <begin position="18"/>
        <end position="65"/>
    </location>
</feature>
<dbReference type="SUPFAM" id="SSF51735">
    <property type="entry name" value="NAD(P)-binding Rossmann-fold domains"/>
    <property type="match status" value="1"/>
</dbReference>
<dbReference type="InterPro" id="IPR045010">
    <property type="entry name" value="MDR_fam"/>
</dbReference>
<dbReference type="Pfam" id="PF00107">
    <property type="entry name" value="ADH_zinc_N"/>
    <property type="match status" value="1"/>
</dbReference>
<protein>
    <submittedName>
        <fullName evidence="2">Alcohol dehydrogenase-like, C-terminal</fullName>
    </submittedName>
</protein>
<dbReference type="InterPro" id="IPR036291">
    <property type="entry name" value="NAD(P)-bd_dom_sf"/>
</dbReference>